<dbReference type="PROSITE" id="PS50113">
    <property type="entry name" value="PAC"/>
    <property type="match status" value="3"/>
</dbReference>
<dbReference type="InterPro" id="IPR000014">
    <property type="entry name" value="PAS"/>
</dbReference>
<name>A0ABR8IZR7_9NOST</name>
<dbReference type="SMART" id="SM00086">
    <property type="entry name" value="PAC"/>
    <property type="match status" value="2"/>
</dbReference>
<dbReference type="InterPro" id="IPR036097">
    <property type="entry name" value="HisK_dim/P_sf"/>
</dbReference>
<dbReference type="InterPro" id="IPR005467">
    <property type="entry name" value="His_kinase_dom"/>
</dbReference>
<dbReference type="Pfam" id="PF13426">
    <property type="entry name" value="PAS_9"/>
    <property type="match status" value="1"/>
</dbReference>
<dbReference type="Gene3D" id="3.30.450.40">
    <property type="match status" value="1"/>
</dbReference>
<evidence type="ECO:0000313" key="12">
    <source>
        <dbReference type="EMBL" id="MBD2691553.1"/>
    </source>
</evidence>
<dbReference type="SMART" id="SM00387">
    <property type="entry name" value="HATPase_c"/>
    <property type="match status" value="1"/>
</dbReference>
<dbReference type="Gene3D" id="1.10.287.130">
    <property type="match status" value="1"/>
</dbReference>
<proteinExistence type="predicted"/>
<evidence type="ECO:0000256" key="4">
    <source>
        <dbReference type="ARBA" id="ARBA00022679"/>
    </source>
</evidence>
<dbReference type="SMART" id="SM00065">
    <property type="entry name" value="GAF"/>
    <property type="match status" value="1"/>
</dbReference>
<dbReference type="Gene3D" id="3.30.450.20">
    <property type="entry name" value="PAS domain"/>
    <property type="match status" value="3"/>
</dbReference>
<gene>
    <name evidence="12" type="ORF">H6G68_07255</name>
</gene>
<evidence type="ECO:0000256" key="6">
    <source>
        <dbReference type="ARBA" id="ARBA00022777"/>
    </source>
</evidence>
<dbReference type="SUPFAM" id="SSF55785">
    <property type="entry name" value="PYP-like sensor domain (PAS domain)"/>
    <property type="match status" value="3"/>
</dbReference>
<keyword evidence="13" id="KW-1185">Reference proteome</keyword>
<dbReference type="EC" id="2.7.13.3" evidence="2"/>
<dbReference type="InterPro" id="IPR003018">
    <property type="entry name" value="GAF"/>
</dbReference>
<keyword evidence="4" id="KW-0808">Transferase</keyword>
<dbReference type="InterPro" id="IPR000700">
    <property type="entry name" value="PAS-assoc_C"/>
</dbReference>
<evidence type="ECO:0000259" key="9">
    <source>
        <dbReference type="PROSITE" id="PS50109"/>
    </source>
</evidence>
<organism evidence="12 13">
    <name type="scientific">Anabaena catenula FACHB-362</name>
    <dbReference type="NCBI Taxonomy" id="2692877"/>
    <lineage>
        <taxon>Bacteria</taxon>
        <taxon>Bacillati</taxon>
        <taxon>Cyanobacteriota</taxon>
        <taxon>Cyanophyceae</taxon>
        <taxon>Nostocales</taxon>
        <taxon>Nostocaceae</taxon>
        <taxon>Anabaena</taxon>
    </lineage>
</organism>
<keyword evidence="5" id="KW-0547">Nucleotide-binding</keyword>
<feature type="domain" description="PAS" evidence="10">
    <location>
        <begin position="442"/>
        <end position="513"/>
    </location>
</feature>
<evidence type="ECO:0000313" key="13">
    <source>
        <dbReference type="Proteomes" id="UP000660381"/>
    </source>
</evidence>
<dbReference type="PROSITE" id="PS50109">
    <property type="entry name" value="HIS_KIN"/>
    <property type="match status" value="1"/>
</dbReference>
<dbReference type="PRINTS" id="PR00344">
    <property type="entry name" value="BCTRLSENSOR"/>
</dbReference>
<sequence>MRLPVSNNEAARLEALRQYDILDTEPEQTFDDLAFLAAQICDAPIALINFIDTNRQWFKAKVGLDVQEMPRDAGFCPICLQQGDVLIIPDTLLDERFATADIVTSELHVRFYVGVPLIVSGGEVIGTLCVVDQVPRQISPKQLQALQSISRLIVRQLEIRRNLVELARINIEYKQAQKALYQSESTLHSFFESAPMMMGIVELVDNDILHIADNPITAKFLGLTPEAMQNRLAREMGAENSNLKHWINYYRQAELTQTPVRFEHSLETPQGITWLSATVSAIANNHGNRQQFAYIVEDITERKLAEDELRWQEALLRSMNSVSPLGFYVVDNRTDDILYFNDRFCEIWKIEHLKDGMEIRELKNQDIIPDCCKLILDLPSFTASCQPLQDESNLCVIEDEISFNDGRIIRRFSTQIRNKSAQYFGRLYIFEDITARKQVEQKLREQAALLNITTNAIIVIDLNNKILLWNKSAEKLYGWKAEEVIDQNARELWVEEETVAQQLEIYQTVLMSGFWQGELNKITKFGTEIIVESRWTLVHDEHNQAKSILVVDTDITQKKQLEQQFLRAQRMDSIGTLASGIAHDLNNVLSPILMSAYLLKNKYHEPQAQQIISIIETNAKRGANLVKQVLSFARGIEGEHTVIQVKYLISEMQQIIEQTFPKSITVHTEIQQNLFPVCGDITQLDQVLINLCLNARDAMPNGGTLTISAENIWIDETSAKMHLDAQVGSYIVIKVIDTGLGIPSKILNRIFEPFFTTKEFGKGTGLGLSTVIGIIKGHDGFITVSSSLNKGTEFQVYLPAIYTPENQSVKQVEMLTGNGEWVLLVDDEASIQEIT</sequence>
<feature type="domain" description="PAC" evidence="11">
    <location>
        <begin position="256"/>
        <end position="311"/>
    </location>
</feature>
<dbReference type="InterPro" id="IPR035965">
    <property type="entry name" value="PAS-like_dom_sf"/>
</dbReference>
<dbReference type="PANTHER" id="PTHR43065:SF46">
    <property type="entry name" value="C4-DICARBOXYLATE TRANSPORT SENSOR PROTEIN DCTB"/>
    <property type="match status" value="1"/>
</dbReference>
<feature type="domain" description="Histidine kinase" evidence="9">
    <location>
        <begin position="580"/>
        <end position="802"/>
    </location>
</feature>
<dbReference type="InterPro" id="IPR029016">
    <property type="entry name" value="GAF-like_dom_sf"/>
</dbReference>
<dbReference type="Pfam" id="PF00512">
    <property type="entry name" value="HisKA"/>
    <property type="match status" value="1"/>
</dbReference>
<dbReference type="SUPFAM" id="SSF47384">
    <property type="entry name" value="Homodimeric domain of signal transducing histidine kinase"/>
    <property type="match status" value="1"/>
</dbReference>
<evidence type="ECO:0000256" key="3">
    <source>
        <dbReference type="ARBA" id="ARBA00022553"/>
    </source>
</evidence>
<keyword evidence="7" id="KW-0067">ATP-binding</keyword>
<dbReference type="Pfam" id="PF13188">
    <property type="entry name" value="PAS_8"/>
    <property type="match status" value="1"/>
</dbReference>
<dbReference type="Pfam" id="PF01590">
    <property type="entry name" value="GAF"/>
    <property type="match status" value="1"/>
</dbReference>
<dbReference type="CDD" id="cd00130">
    <property type="entry name" value="PAS"/>
    <property type="match status" value="2"/>
</dbReference>
<dbReference type="PROSITE" id="PS50112">
    <property type="entry name" value="PAS"/>
    <property type="match status" value="1"/>
</dbReference>
<dbReference type="SUPFAM" id="SSF55781">
    <property type="entry name" value="GAF domain-like"/>
    <property type="match status" value="1"/>
</dbReference>
<keyword evidence="3" id="KW-0597">Phosphoprotein</keyword>
<dbReference type="PANTHER" id="PTHR43065">
    <property type="entry name" value="SENSOR HISTIDINE KINASE"/>
    <property type="match status" value="1"/>
</dbReference>
<evidence type="ECO:0000259" key="10">
    <source>
        <dbReference type="PROSITE" id="PS50112"/>
    </source>
</evidence>
<evidence type="ECO:0000256" key="5">
    <source>
        <dbReference type="ARBA" id="ARBA00022741"/>
    </source>
</evidence>
<comment type="catalytic activity">
    <reaction evidence="1">
        <text>ATP + protein L-histidine = ADP + protein N-phospho-L-histidine.</text>
        <dbReference type="EC" id="2.7.13.3"/>
    </reaction>
</comment>
<dbReference type="InterPro" id="IPR001610">
    <property type="entry name" value="PAC"/>
</dbReference>
<evidence type="ECO:0000256" key="8">
    <source>
        <dbReference type="ARBA" id="ARBA00023012"/>
    </source>
</evidence>
<dbReference type="InterPro" id="IPR004358">
    <property type="entry name" value="Sig_transdc_His_kin-like_C"/>
</dbReference>
<dbReference type="InterPro" id="IPR003594">
    <property type="entry name" value="HATPase_dom"/>
</dbReference>
<dbReference type="InterPro" id="IPR013767">
    <property type="entry name" value="PAS_fold"/>
</dbReference>
<dbReference type="CDD" id="cd00082">
    <property type="entry name" value="HisKA"/>
    <property type="match status" value="1"/>
</dbReference>
<dbReference type="Proteomes" id="UP000660381">
    <property type="component" value="Unassembled WGS sequence"/>
</dbReference>
<dbReference type="SUPFAM" id="SSF55874">
    <property type="entry name" value="ATPase domain of HSP90 chaperone/DNA topoisomerase II/histidine kinase"/>
    <property type="match status" value="1"/>
</dbReference>
<keyword evidence="6" id="KW-0418">Kinase</keyword>
<keyword evidence="8" id="KW-0902">Two-component regulatory system</keyword>
<evidence type="ECO:0000259" key="11">
    <source>
        <dbReference type="PROSITE" id="PS50113"/>
    </source>
</evidence>
<accession>A0ABR8IZR7</accession>
<dbReference type="SMART" id="SM00091">
    <property type="entry name" value="PAS"/>
    <property type="match status" value="3"/>
</dbReference>
<reference evidence="12 13" key="1">
    <citation type="journal article" date="2020" name="ISME J.">
        <title>Comparative genomics reveals insights into cyanobacterial evolution and habitat adaptation.</title>
        <authorList>
            <person name="Chen M.Y."/>
            <person name="Teng W.K."/>
            <person name="Zhao L."/>
            <person name="Hu C.X."/>
            <person name="Zhou Y.K."/>
            <person name="Han B.P."/>
            <person name="Song L.R."/>
            <person name="Shu W.S."/>
        </authorList>
    </citation>
    <scope>NUCLEOTIDE SEQUENCE [LARGE SCALE GENOMIC DNA]</scope>
    <source>
        <strain evidence="12 13">FACHB-362</strain>
    </source>
</reference>
<dbReference type="RefSeq" id="WP_190906024.1">
    <property type="nucleotide sequence ID" value="NZ_JACJTQ010000007.1"/>
</dbReference>
<dbReference type="Pfam" id="PF02518">
    <property type="entry name" value="HATPase_c"/>
    <property type="match status" value="1"/>
</dbReference>
<dbReference type="SMART" id="SM00388">
    <property type="entry name" value="HisKA"/>
    <property type="match status" value="1"/>
</dbReference>
<dbReference type="InterPro" id="IPR036890">
    <property type="entry name" value="HATPase_C_sf"/>
</dbReference>
<evidence type="ECO:0000256" key="2">
    <source>
        <dbReference type="ARBA" id="ARBA00012438"/>
    </source>
</evidence>
<dbReference type="Gene3D" id="3.30.565.10">
    <property type="entry name" value="Histidine kinase-like ATPase, C-terminal domain"/>
    <property type="match status" value="1"/>
</dbReference>
<dbReference type="NCBIfam" id="TIGR00229">
    <property type="entry name" value="sensory_box"/>
    <property type="match status" value="2"/>
</dbReference>
<dbReference type="InterPro" id="IPR003661">
    <property type="entry name" value="HisK_dim/P_dom"/>
</dbReference>
<dbReference type="Pfam" id="PF00989">
    <property type="entry name" value="PAS"/>
    <property type="match status" value="1"/>
</dbReference>
<evidence type="ECO:0000256" key="1">
    <source>
        <dbReference type="ARBA" id="ARBA00000085"/>
    </source>
</evidence>
<dbReference type="EMBL" id="JACJTQ010000007">
    <property type="protein sequence ID" value="MBD2691553.1"/>
    <property type="molecule type" value="Genomic_DNA"/>
</dbReference>
<comment type="caution">
    <text evidence="12">The sequence shown here is derived from an EMBL/GenBank/DDBJ whole genome shotgun (WGS) entry which is preliminary data.</text>
</comment>
<protein>
    <recommendedName>
        <fullName evidence="2">histidine kinase</fullName>
        <ecNumber evidence="2">2.7.13.3</ecNumber>
    </recommendedName>
</protein>
<feature type="domain" description="PAC" evidence="11">
    <location>
        <begin position="395"/>
        <end position="445"/>
    </location>
</feature>
<evidence type="ECO:0000256" key="7">
    <source>
        <dbReference type="ARBA" id="ARBA00022840"/>
    </source>
</evidence>
<feature type="domain" description="PAC" evidence="11">
    <location>
        <begin position="515"/>
        <end position="567"/>
    </location>
</feature>